<evidence type="ECO:0000256" key="2">
    <source>
        <dbReference type="ARBA" id="ARBA00037999"/>
    </source>
</evidence>
<organism evidence="6 7">
    <name type="scientific">Alloacidobacterium dinghuense</name>
    <dbReference type="NCBI Taxonomy" id="2763107"/>
    <lineage>
        <taxon>Bacteria</taxon>
        <taxon>Pseudomonadati</taxon>
        <taxon>Acidobacteriota</taxon>
        <taxon>Terriglobia</taxon>
        <taxon>Terriglobales</taxon>
        <taxon>Acidobacteriaceae</taxon>
        <taxon>Alloacidobacterium</taxon>
    </lineage>
</organism>
<keyword evidence="6" id="KW-0808">Transferase</keyword>
<dbReference type="PIRSF" id="PIRSF000390">
    <property type="entry name" value="PLP_StrS"/>
    <property type="match status" value="1"/>
</dbReference>
<evidence type="ECO:0000256" key="5">
    <source>
        <dbReference type="RuleBase" id="RU004508"/>
    </source>
</evidence>
<protein>
    <submittedName>
        <fullName evidence="6">DegT/DnrJ/EryC1/StrS family aminotransferase</fullName>
    </submittedName>
</protein>
<feature type="active site" description="Proton acceptor" evidence="3">
    <location>
        <position position="191"/>
    </location>
</feature>
<proteinExistence type="inferred from homology"/>
<dbReference type="KEGG" id="adin:H7849_16755"/>
<evidence type="ECO:0000313" key="6">
    <source>
        <dbReference type="EMBL" id="QNI30762.1"/>
    </source>
</evidence>
<dbReference type="GO" id="GO:0008483">
    <property type="term" value="F:transaminase activity"/>
    <property type="evidence" value="ECO:0007669"/>
    <property type="project" value="UniProtKB-KW"/>
</dbReference>
<gene>
    <name evidence="6" type="ORF">H7849_16755</name>
</gene>
<keyword evidence="6" id="KW-0032">Aminotransferase</keyword>
<dbReference type="GO" id="GO:0030170">
    <property type="term" value="F:pyridoxal phosphate binding"/>
    <property type="evidence" value="ECO:0007669"/>
    <property type="project" value="UniProtKB-ARBA"/>
</dbReference>
<sequence length="395" mass="42958">MRNPVIRVPFVDLKAQYAGLREEMNKAVQNVLDSGHFVGGPVLEKFEREFAEFVGANYCVGVANGTDAITLAARVADLGRGDEVLVPANSFFATAEAISNAGATPVFVDVDPTTFHMDPALAEEAITSRTAAIVPVHLYGRAMNLEPFEALAAKYNLLIIEDCAQAHGASIGSTRIGSSGRLTCYSFYPGKNLGAYGDGGAITTSDPHLTKQLRILREHGSPAKYEHSVVGWNSRLDALQATVLSVKLPHMTKWNSARRDHAKRLVGALTGSPIIPPVIPEGDEHVFHLFVVRCSCRNELKQFLEQKGIQTGIHYPVPLHLTGAYQALDAPGPRSKPVTEGLASEILSLPMYPELSEEQISDVISALQEFIHLFRPTTPRDFMTEPASQTISYNI</sequence>
<dbReference type="Proteomes" id="UP000515312">
    <property type="component" value="Chromosome"/>
</dbReference>
<dbReference type="InterPro" id="IPR015424">
    <property type="entry name" value="PyrdxlP-dep_Trfase"/>
</dbReference>
<dbReference type="SUPFAM" id="SSF53383">
    <property type="entry name" value="PLP-dependent transferases"/>
    <property type="match status" value="1"/>
</dbReference>
<evidence type="ECO:0000313" key="7">
    <source>
        <dbReference type="Proteomes" id="UP000515312"/>
    </source>
</evidence>
<keyword evidence="1 4" id="KW-0663">Pyridoxal phosphate</keyword>
<accession>A0A7G8BDZ2</accession>
<evidence type="ECO:0000256" key="4">
    <source>
        <dbReference type="PIRSR" id="PIRSR000390-2"/>
    </source>
</evidence>
<dbReference type="Gene3D" id="3.40.640.10">
    <property type="entry name" value="Type I PLP-dependent aspartate aminotransferase-like (Major domain)"/>
    <property type="match status" value="1"/>
</dbReference>
<evidence type="ECO:0000256" key="1">
    <source>
        <dbReference type="ARBA" id="ARBA00022898"/>
    </source>
</evidence>
<dbReference type="RefSeq" id="WP_186740853.1">
    <property type="nucleotide sequence ID" value="NZ_CP060394.1"/>
</dbReference>
<dbReference type="GO" id="GO:0000271">
    <property type="term" value="P:polysaccharide biosynthetic process"/>
    <property type="evidence" value="ECO:0007669"/>
    <property type="project" value="TreeGrafter"/>
</dbReference>
<dbReference type="EMBL" id="CP060394">
    <property type="protein sequence ID" value="QNI30762.1"/>
    <property type="molecule type" value="Genomic_DNA"/>
</dbReference>
<dbReference type="Pfam" id="PF01041">
    <property type="entry name" value="DegT_DnrJ_EryC1"/>
    <property type="match status" value="1"/>
</dbReference>
<reference evidence="6 7" key="1">
    <citation type="submission" date="2020-08" db="EMBL/GenBank/DDBJ databases">
        <title>Edaphobacter telluris sp. nov. and Acidobacterium dinghuensis sp. nov., two acidobacteria isolated from forest soil.</title>
        <authorList>
            <person name="Fu J."/>
            <person name="Qiu L."/>
        </authorList>
    </citation>
    <scope>NUCLEOTIDE SEQUENCE [LARGE SCALE GENOMIC DNA]</scope>
    <source>
        <strain evidence="6">4Y35</strain>
    </source>
</reference>
<dbReference type="PANTHER" id="PTHR30244">
    <property type="entry name" value="TRANSAMINASE"/>
    <property type="match status" value="1"/>
</dbReference>
<evidence type="ECO:0000256" key="3">
    <source>
        <dbReference type="PIRSR" id="PIRSR000390-1"/>
    </source>
</evidence>
<dbReference type="PANTHER" id="PTHR30244:SF36">
    <property type="entry name" value="3-OXO-GLUCOSE-6-PHOSPHATE:GLUTAMATE AMINOTRANSFERASE"/>
    <property type="match status" value="1"/>
</dbReference>
<dbReference type="FunFam" id="3.40.640.10:FF:000089">
    <property type="entry name" value="Aminotransferase, DegT/DnrJ/EryC1/StrS family"/>
    <property type="match status" value="1"/>
</dbReference>
<name>A0A7G8BDZ2_9BACT</name>
<feature type="modified residue" description="N6-(pyridoxal phosphate)lysine" evidence="4">
    <location>
        <position position="191"/>
    </location>
</feature>
<dbReference type="AlphaFoldDB" id="A0A7G8BDZ2"/>
<dbReference type="CDD" id="cd00616">
    <property type="entry name" value="AHBA_syn"/>
    <property type="match status" value="1"/>
</dbReference>
<keyword evidence="7" id="KW-1185">Reference proteome</keyword>
<dbReference type="InterPro" id="IPR015422">
    <property type="entry name" value="PyrdxlP-dep_Trfase_small"/>
</dbReference>
<comment type="similarity">
    <text evidence="2 5">Belongs to the DegT/DnrJ/EryC1 family.</text>
</comment>
<dbReference type="InterPro" id="IPR015421">
    <property type="entry name" value="PyrdxlP-dep_Trfase_major"/>
</dbReference>
<dbReference type="Gene3D" id="3.90.1150.10">
    <property type="entry name" value="Aspartate Aminotransferase, domain 1"/>
    <property type="match status" value="1"/>
</dbReference>
<dbReference type="InterPro" id="IPR000653">
    <property type="entry name" value="DegT/StrS_aminotransferase"/>
</dbReference>